<evidence type="ECO:0000313" key="1">
    <source>
        <dbReference type="EMBL" id="MEY8042447.1"/>
    </source>
</evidence>
<sequence>MDTNYTAPQLTEVGEFGTDTHGDIYGGFWDAVVYFA</sequence>
<accession>A0ABV4CQL1</accession>
<reference evidence="1 2" key="1">
    <citation type="submission" date="2024-08" db="EMBL/GenBank/DDBJ databases">
        <title>Genome mining of Saccharopolyspora cebuensis PGLac3 from Nigerian medicinal plant.</title>
        <authorList>
            <person name="Ezeobiora C.E."/>
            <person name="Igbokwe N.H."/>
            <person name="Amin D.H."/>
            <person name="Mendie U.E."/>
        </authorList>
    </citation>
    <scope>NUCLEOTIDE SEQUENCE [LARGE SCALE GENOMIC DNA]</scope>
    <source>
        <strain evidence="1 2">PGLac3</strain>
    </source>
</reference>
<dbReference type="EMBL" id="JBGEHV010000057">
    <property type="protein sequence ID" value="MEY8042447.1"/>
    <property type="molecule type" value="Genomic_DNA"/>
</dbReference>
<dbReference type="NCBIfam" id="NF033521">
    <property type="entry name" value="lasso_leader_L3"/>
    <property type="match status" value="1"/>
</dbReference>
<dbReference type="RefSeq" id="WP_345357421.1">
    <property type="nucleotide sequence ID" value="NZ_BAABII010000003.1"/>
</dbReference>
<protein>
    <submittedName>
        <fullName evidence="1">Lasso RiPP family leader peptide-containing protein</fullName>
    </submittedName>
</protein>
<proteinExistence type="predicted"/>
<keyword evidence="2" id="KW-1185">Reference proteome</keyword>
<gene>
    <name evidence="1" type="ORF">AB8O55_23825</name>
</gene>
<name>A0ABV4CQL1_9PSEU</name>
<comment type="caution">
    <text evidence="1">The sequence shown here is derived from an EMBL/GenBank/DDBJ whole genome shotgun (WGS) entry which is preliminary data.</text>
</comment>
<evidence type="ECO:0000313" key="2">
    <source>
        <dbReference type="Proteomes" id="UP001564626"/>
    </source>
</evidence>
<dbReference type="Proteomes" id="UP001564626">
    <property type="component" value="Unassembled WGS sequence"/>
</dbReference>
<organism evidence="1 2">
    <name type="scientific">Saccharopolyspora cebuensis</name>
    <dbReference type="NCBI Taxonomy" id="418759"/>
    <lineage>
        <taxon>Bacteria</taxon>
        <taxon>Bacillati</taxon>
        <taxon>Actinomycetota</taxon>
        <taxon>Actinomycetes</taxon>
        <taxon>Pseudonocardiales</taxon>
        <taxon>Pseudonocardiaceae</taxon>
        <taxon>Saccharopolyspora</taxon>
    </lineage>
</organism>